<evidence type="ECO:0000259" key="5">
    <source>
        <dbReference type="Pfam" id="PF01464"/>
    </source>
</evidence>
<keyword evidence="3 4" id="KW-0732">Signal</keyword>
<dbReference type="EC" id="3.2.1.-" evidence="6"/>
<evidence type="ECO:0000256" key="3">
    <source>
        <dbReference type="ARBA" id="ARBA00022729"/>
    </source>
</evidence>
<comment type="similarity">
    <text evidence="1">Belongs to the transglycosylase Slt family.</text>
</comment>
<dbReference type="Gene3D" id="1.10.530.10">
    <property type="match status" value="1"/>
</dbReference>
<dbReference type="Gene3D" id="1.25.20.10">
    <property type="entry name" value="Bacterial muramidases"/>
    <property type="match status" value="1"/>
</dbReference>
<dbReference type="STRING" id="215743.ROSMUCSMR3_01739"/>
<dbReference type="EMBL" id="AONH01000001">
    <property type="protein sequence ID" value="KGM89938.1"/>
    <property type="molecule type" value="Genomic_DNA"/>
</dbReference>
<dbReference type="SUPFAM" id="SSF48435">
    <property type="entry name" value="Bacterial muramidases"/>
    <property type="match status" value="1"/>
</dbReference>
<comment type="caution">
    <text evidence="6">The sequence shown here is derived from an EMBL/GenBank/DDBJ whole genome shotgun (WGS) entry which is preliminary data.</text>
</comment>
<reference evidence="6 7" key="1">
    <citation type="submission" date="2013-01" db="EMBL/GenBank/DDBJ databases">
        <authorList>
            <person name="Fiebig A."/>
            <person name="Goeker M."/>
            <person name="Klenk H.-P.P."/>
        </authorList>
    </citation>
    <scope>NUCLEOTIDE SEQUENCE [LARGE SCALE GENOMIC DNA]</scope>
    <source>
        <strain evidence="6 7">DSM 17069</strain>
    </source>
</reference>
<feature type="domain" description="Transglycosylase SLT" evidence="5">
    <location>
        <begin position="484"/>
        <end position="586"/>
    </location>
</feature>
<evidence type="ECO:0000313" key="6">
    <source>
        <dbReference type="EMBL" id="KGM89938.1"/>
    </source>
</evidence>
<dbReference type="Pfam" id="PF01464">
    <property type="entry name" value="SLT"/>
    <property type="match status" value="1"/>
</dbReference>
<dbReference type="PATRIC" id="fig|1288298.3.peg.535"/>
<protein>
    <submittedName>
        <fullName evidence="6">Soluble lytic murein transglycosylase</fullName>
        <ecNumber evidence="6">3.2.1.-</ecNumber>
    </submittedName>
</protein>
<dbReference type="Proteomes" id="UP000030021">
    <property type="component" value="Unassembled WGS sequence"/>
</dbReference>
<feature type="chain" id="PRO_5001963076" evidence="4">
    <location>
        <begin position="21"/>
        <end position="647"/>
    </location>
</feature>
<dbReference type="PANTHER" id="PTHR37423">
    <property type="entry name" value="SOLUBLE LYTIC MUREIN TRANSGLYCOSYLASE-RELATED"/>
    <property type="match status" value="1"/>
</dbReference>
<evidence type="ECO:0000256" key="1">
    <source>
        <dbReference type="ARBA" id="ARBA00007734"/>
    </source>
</evidence>
<dbReference type="CDD" id="cd13401">
    <property type="entry name" value="Slt70-like"/>
    <property type="match status" value="1"/>
</dbReference>
<evidence type="ECO:0000256" key="4">
    <source>
        <dbReference type="SAM" id="SignalP"/>
    </source>
</evidence>
<dbReference type="eggNOG" id="COG0741">
    <property type="taxonomic scope" value="Bacteria"/>
</dbReference>
<dbReference type="GO" id="GO:0004553">
    <property type="term" value="F:hydrolase activity, hydrolyzing O-glycosyl compounds"/>
    <property type="evidence" value="ECO:0007669"/>
    <property type="project" value="InterPro"/>
</dbReference>
<name>A0A0A0HV61_9RHOB</name>
<dbReference type="HOGENOM" id="CLU_015184_0_0_5"/>
<accession>A0A0A0HV61</accession>
<comment type="similarity">
    <text evidence="2">Belongs to the virb1 family.</text>
</comment>
<keyword evidence="6" id="KW-0326">Glycosidase</keyword>
<dbReference type="InterPro" id="IPR023346">
    <property type="entry name" value="Lysozyme-like_dom_sf"/>
</dbReference>
<evidence type="ECO:0000256" key="2">
    <source>
        <dbReference type="ARBA" id="ARBA00009387"/>
    </source>
</evidence>
<evidence type="ECO:0000313" key="7">
    <source>
        <dbReference type="Proteomes" id="UP000030021"/>
    </source>
</evidence>
<sequence length="647" mass="71196">MLRALTMVLGLSLSVSAGYASDLPRQAPRPLGSALDAMQGGRWEVAASLARRDGIAAADLIEWHRLRAGLGEPPAILDFLGRNSHWPGLDHLRKQSEEPMTRADFDDVLAFYKGYRPQTGTGALNLAHALQARGRQGEAEIGLVLAWRTLDLSRAEHDDFLREFGTLLTPHHEARLEMALWRGLDDVADMLPLVSEEVRRLAKLRETVKRDGGKGLTEAEARNPGIAFELFTRHLSNAPEDAIAVLLRQSRIKAGLGEPERWASWRRALARQSMRAGEAQLAYDIASVHQLVEGANFADLEWLSGYLALTYLDAPELALDHFQRFRAAVATPISLGRAGYWIGRTQEALGDPEAAQLAYAEGAAYQTSFYGLLAAEAGGLPFDLRLAGNEATPDWRGAAFAKTDLHEIGTLALRMNDLSLARRFFLHLADSQDRTGLMQMGHMLEDLEQSHLQVMLGKTAAERGVIVERPYYALHPMAEMDMPIPMELALAIARRESEFNYVVVSGAGAQGLMQLMPGTARDMARELGLLYVPSDVLNDWVYNARLGSAYLAGLGARFGGNIVLVSVGYNAGPGRAAQWIEEYGDPRGRDAHAIIDWIEHIPFRETQNYVMRVAESLPAYRARLGKEPLPRPFSEELAGNSVAPVGE</sequence>
<dbReference type="InterPro" id="IPR008258">
    <property type="entry name" value="Transglycosylase_SLT_dom_1"/>
</dbReference>
<dbReference type="GO" id="GO:0042597">
    <property type="term" value="C:periplasmic space"/>
    <property type="evidence" value="ECO:0007669"/>
    <property type="project" value="InterPro"/>
</dbReference>
<proteinExistence type="inferred from homology"/>
<keyword evidence="6" id="KW-0378">Hydrolase</keyword>
<dbReference type="AlphaFoldDB" id="A0A0A0HV61"/>
<feature type="signal peptide" evidence="4">
    <location>
        <begin position="1"/>
        <end position="20"/>
    </location>
</feature>
<gene>
    <name evidence="6" type="ORF">rosmuc_00536</name>
</gene>
<dbReference type="InterPro" id="IPR008939">
    <property type="entry name" value="Lytic_TGlycosylase_superhlx_U"/>
</dbReference>
<dbReference type="PANTHER" id="PTHR37423:SF2">
    <property type="entry name" value="MEMBRANE-BOUND LYTIC MUREIN TRANSGLYCOSYLASE C"/>
    <property type="match status" value="1"/>
</dbReference>
<organism evidence="6 7">
    <name type="scientific">Roseovarius mucosus DSM 17069</name>
    <dbReference type="NCBI Taxonomy" id="1288298"/>
    <lineage>
        <taxon>Bacteria</taxon>
        <taxon>Pseudomonadati</taxon>
        <taxon>Pseudomonadota</taxon>
        <taxon>Alphaproteobacteria</taxon>
        <taxon>Rhodobacterales</taxon>
        <taxon>Roseobacteraceae</taxon>
        <taxon>Roseovarius</taxon>
    </lineage>
</organism>
<dbReference type="SUPFAM" id="SSF53955">
    <property type="entry name" value="Lysozyme-like"/>
    <property type="match status" value="1"/>
</dbReference>